<dbReference type="InterPro" id="IPR058537">
    <property type="entry name" value="TPR_TNPO3_IPO13_4th"/>
</dbReference>
<dbReference type="Pfam" id="PF24139">
    <property type="entry name" value="TPR_TNPO3_IPO13_4th"/>
    <property type="match status" value="1"/>
</dbReference>
<dbReference type="GO" id="GO:0006606">
    <property type="term" value="P:protein import into nucleus"/>
    <property type="evidence" value="ECO:0007669"/>
    <property type="project" value="TreeGrafter"/>
</dbReference>
<reference evidence="2" key="1">
    <citation type="submission" date="2017-02" db="UniProtKB">
        <authorList>
            <consortium name="WormBaseParasite"/>
        </authorList>
    </citation>
    <scope>IDENTIFICATION</scope>
</reference>
<evidence type="ECO:0000313" key="2">
    <source>
        <dbReference type="WBParaSite" id="TASK_0000399401-mRNA-1"/>
    </source>
</evidence>
<proteinExistence type="predicted"/>
<dbReference type="InterPro" id="IPR013598">
    <property type="entry name" value="Exportin-1/Importin-b-like"/>
</dbReference>
<sequence length="1153" mass="126773">MSSDSVPTLENVLQAIDALYVNPQNSVKESASKWLCEFQKSVYAWEIADQLLYLKRDLSSSYFGAQTIRIKIQIYFTELPTTAHTVCCPFPYRFVPALKDSLLNHVQKLTNETHSSIANQLCLAVADLFCQMVQWNDAIPDIVKQLSTSEVTSTYLIDVLKFISEEMNSKTLRLGLNRRHALMAHLESRKGLVLDFLVIWFFFTYVQSYKMKNATPQTLARVFNCLASWWDNTGIMKDTDVRVSPLLEGAFYVLQHPENCPEAAYNASMEWISALLYYCPTVSGYQGELLKLLQTNIYGLYNVLQQCSLEASKAAGNNMTDCHAYVDRVSCIAQIFGALARTVRSALVRSPTPPGSGEPGDLRTLDCLLAVLESPPPAGCRANALHTFYALQSLADDAARASPYTLSPLNLFLNNNHHNCLGPSPGRQNPSASAAGDIIPNASRPVTALLIPYFTRVVVALVRYCPSNTEDLEAAEDLRSFREDAHGLMQDIVDLVGADTIFIELYNHIKSLQDMNTVGTAINVFREAEACLFMLTTVAKRLSPHDPEGRIASLISTLVLPGLAATPPAPLQEVGCILYAELSHWVACHPEIRRQIVEQLIQIVERAAGVPATQLQPGQKQAVGAALSALGRLCTVYRVHVVSTPNATSNGGGMAAATLLEEHWKDIVVRVVYSLPRLAWAPVQDAIDFFEGICRGLMSSIAYSPQDTFPTDPRPARASLPERLAQLVSVSVQCISKLMEQNQPIEFVDALSDPCVWLDYLATIFRSLQNFLPRLDDAYRRSRLNSTSTDEVQQQRQADVNSLADSAQACLDGCLRVVTTMVWPVVGQVLEHYSTKVRPMERCCRVIRFMARSFSVNLRDILPDVANKLVQSFQRGNHSCFLYLAGVLVDVFGELPDCRPGLVGLFEALAPPTLASLSCNLVEHPHTIEDLYRLCVRLVQRCAATFLASPNVDLCSLLDTALQSLDILTLTAAGSGHTDVDNGQAIGNGDSKDTSSASTAAARFLLEALIFTTEASEDTPATVVSTTDASTLPQPTCESGLGARRLLFWLLKPSESCGGQRLTTSCIHSCCIGLSDDRFPDMADLLYHLKIVMPREIFARWMDCALSSLPVVRADGLVQATGDQVTDFKNAVMNASRTNGIVRALDAFAVLFR</sequence>
<accession>A0A0R3W2F4</accession>
<feature type="domain" description="Exportin-1/Importin-beta-like" evidence="1">
    <location>
        <begin position="117"/>
        <end position="263"/>
    </location>
</feature>
<dbReference type="SUPFAM" id="SSF48371">
    <property type="entry name" value="ARM repeat"/>
    <property type="match status" value="1"/>
</dbReference>
<dbReference type="InterPro" id="IPR016024">
    <property type="entry name" value="ARM-type_fold"/>
</dbReference>
<dbReference type="GO" id="GO:0005737">
    <property type="term" value="C:cytoplasm"/>
    <property type="evidence" value="ECO:0007669"/>
    <property type="project" value="TreeGrafter"/>
</dbReference>
<evidence type="ECO:0000259" key="1">
    <source>
        <dbReference type="Pfam" id="PF08389"/>
    </source>
</evidence>
<dbReference type="WBParaSite" id="TASK_0000399401-mRNA-1">
    <property type="protein sequence ID" value="TASK_0000399401-mRNA-1"/>
    <property type="gene ID" value="TASK_0000399401"/>
</dbReference>
<dbReference type="Pfam" id="PF08389">
    <property type="entry name" value="Xpo1"/>
    <property type="match status" value="1"/>
</dbReference>
<name>A0A0R3W2F4_TAEAS</name>
<dbReference type="STRING" id="60517.A0A0R3W2F4"/>
<dbReference type="Gene3D" id="1.25.10.10">
    <property type="entry name" value="Leucine-rich Repeat Variant"/>
    <property type="match status" value="2"/>
</dbReference>
<dbReference type="PANTHER" id="PTHR12363">
    <property type="entry name" value="TRANSPORTIN 3 AND IMPORTIN 13"/>
    <property type="match status" value="1"/>
</dbReference>
<dbReference type="InterPro" id="IPR011989">
    <property type="entry name" value="ARM-like"/>
</dbReference>
<protein>
    <submittedName>
        <fullName evidence="2">Xpo1 domain-containing protein</fullName>
    </submittedName>
</protein>
<dbReference type="InterPro" id="IPR051345">
    <property type="entry name" value="Importin_beta-like_NTR"/>
</dbReference>
<organism evidence="2">
    <name type="scientific">Taenia asiatica</name>
    <name type="common">Asian tapeworm</name>
    <dbReference type="NCBI Taxonomy" id="60517"/>
    <lineage>
        <taxon>Eukaryota</taxon>
        <taxon>Metazoa</taxon>
        <taxon>Spiralia</taxon>
        <taxon>Lophotrochozoa</taxon>
        <taxon>Platyhelminthes</taxon>
        <taxon>Cestoda</taxon>
        <taxon>Eucestoda</taxon>
        <taxon>Cyclophyllidea</taxon>
        <taxon>Taeniidae</taxon>
        <taxon>Taenia</taxon>
    </lineage>
</organism>
<dbReference type="AlphaFoldDB" id="A0A0R3W2F4"/>
<dbReference type="PANTHER" id="PTHR12363:SF42">
    <property type="entry name" value="TRANSPORTIN-3"/>
    <property type="match status" value="1"/>
</dbReference>